<dbReference type="Proteomes" id="UP000284841">
    <property type="component" value="Unassembled WGS sequence"/>
</dbReference>
<keyword evidence="1" id="KW-1133">Transmembrane helix</keyword>
<feature type="transmembrane region" description="Helical" evidence="1">
    <location>
        <begin position="6"/>
        <end position="26"/>
    </location>
</feature>
<accession>A0A415DX11</accession>
<reference evidence="2 3" key="1">
    <citation type="submission" date="2018-08" db="EMBL/GenBank/DDBJ databases">
        <title>A genome reference for cultivated species of the human gut microbiota.</title>
        <authorList>
            <person name="Zou Y."/>
            <person name="Xue W."/>
            <person name="Luo G."/>
        </authorList>
    </citation>
    <scope>NUCLEOTIDE SEQUENCE [LARGE SCALE GENOMIC DNA]</scope>
    <source>
        <strain evidence="2 3">AM07-24</strain>
    </source>
</reference>
<comment type="caution">
    <text evidence="2">The sequence shown here is derived from an EMBL/GenBank/DDBJ whole genome shotgun (WGS) entry which is preliminary data.</text>
</comment>
<gene>
    <name evidence="2" type="ORF">DW099_15805</name>
</gene>
<proteinExistence type="predicted"/>
<dbReference type="AlphaFoldDB" id="A0A415DX11"/>
<sequence length="139" mass="16140">MQLSTITLIICVLTDLMWISSALGRYKKKNWDTGLDKFVDYFIIFVGIPFIIFVIVKFMMSLNISAFLAGICRGEVRIGETSITYLLCFAGEIMLFCSAKIEYRRNNRNSGFFKFYYYFSVYFGIPLIVLTAYLFLKTL</sequence>
<feature type="transmembrane region" description="Helical" evidence="1">
    <location>
        <begin position="38"/>
        <end position="71"/>
    </location>
</feature>
<evidence type="ECO:0000313" key="2">
    <source>
        <dbReference type="EMBL" id="RHJ85163.1"/>
    </source>
</evidence>
<dbReference type="EMBL" id="QRMS01000005">
    <property type="protein sequence ID" value="RHJ85163.1"/>
    <property type="molecule type" value="Genomic_DNA"/>
</dbReference>
<organism evidence="2 3">
    <name type="scientific">Emergencia timonensis</name>
    <dbReference type="NCBI Taxonomy" id="1776384"/>
    <lineage>
        <taxon>Bacteria</taxon>
        <taxon>Bacillati</taxon>
        <taxon>Bacillota</taxon>
        <taxon>Clostridia</taxon>
        <taxon>Peptostreptococcales</taxon>
        <taxon>Anaerovoracaceae</taxon>
        <taxon>Emergencia</taxon>
    </lineage>
</organism>
<feature type="transmembrane region" description="Helical" evidence="1">
    <location>
        <begin position="83"/>
        <end position="103"/>
    </location>
</feature>
<keyword evidence="1" id="KW-0812">Transmembrane</keyword>
<evidence type="ECO:0000313" key="3">
    <source>
        <dbReference type="Proteomes" id="UP000284841"/>
    </source>
</evidence>
<keyword evidence="1" id="KW-0472">Membrane</keyword>
<name>A0A415DX11_9FIRM</name>
<keyword evidence="3" id="KW-1185">Reference proteome</keyword>
<feature type="transmembrane region" description="Helical" evidence="1">
    <location>
        <begin position="115"/>
        <end position="136"/>
    </location>
</feature>
<protein>
    <submittedName>
        <fullName evidence="2">Uncharacterized protein</fullName>
    </submittedName>
</protein>
<evidence type="ECO:0000256" key="1">
    <source>
        <dbReference type="SAM" id="Phobius"/>
    </source>
</evidence>